<reference evidence="1" key="1">
    <citation type="journal article" date="2020" name="Stud. Mycol.">
        <title>101 Dothideomycetes genomes: a test case for predicting lifestyles and emergence of pathogens.</title>
        <authorList>
            <person name="Haridas S."/>
            <person name="Albert R."/>
            <person name="Binder M."/>
            <person name="Bloem J."/>
            <person name="Labutti K."/>
            <person name="Salamov A."/>
            <person name="Andreopoulos B."/>
            <person name="Baker S."/>
            <person name="Barry K."/>
            <person name="Bills G."/>
            <person name="Bluhm B."/>
            <person name="Cannon C."/>
            <person name="Castanera R."/>
            <person name="Culley D."/>
            <person name="Daum C."/>
            <person name="Ezra D."/>
            <person name="Gonzalez J."/>
            <person name="Henrissat B."/>
            <person name="Kuo A."/>
            <person name="Liang C."/>
            <person name="Lipzen A."/>
            <person name="Lutzoni F."/>
            <person name="Magnuson J."/>
            <person name="Mondo S."/>
            <person name="Nolan M."/>
            <person name="Ohm R."/>
            <person name="Pangilinan J."/>
            <person name="Park H.-J."/>
            <person name="Ramirez L."/>
            <person name="Alfaro M."/>
            <person name="Sun H."/>
            <person name="Tritt A."/>
            <person name="Yoshinaga Y."/>
            <person name="Zwiers L.-H."/>
            <person name="Turgeon B."/>
            <person name="Goodwin S."/>
            <person name="Spatafora J."/>
            <person name="Crous P."/>
            <person name="Grigoriev I."/>
        </authorList>
    </citation>
    <scope>NUCLEOTIDE SEQUENCE</scope>
    <source>
        <strain evidence="1">CBS 122681</strain>
    </source>
</reference>
<dbReference type="Proteomes" id="UP000799324">
    <property type="component" value="Unassembled WGS sequence"/>
</dbReference>
<accession>A0A6A6SZ29</accession>
<gene>
    <name evidence="1" type="ORF">K491DRAFT_718567</name>
</gene>
<dbReference type="EMBL" id="MU004393">
    <property type="protein sequence ID" value="KAF2652800.1"/>
    <property type="molecule type" value="Genomic_DNA"/>
</dbReference>
<sequence>MEAYFEGLLDAYNGVLSFTQNIYDTRFLLFLIRTAPKPIFERLKTTWAEINDSGFEISGLLNELAHIRVTMSYHSLDLHLFRSSLHYRRLHKNRWVERNDLRMKLKANRTKDKLQHGQVLETNTDTIIELLASKFRDTANLRTVASWLTTNPEILPAEAFAHALPLLLGSIKGIIRDTVRAVNNIEQRNVRHGVVSADFMPHLRRLRTLSRTHLPAMSNIYDDVKALNEELRVIRYYRIRHLSATHFAIHTECDRRLFMRATAVRQQQGRGRRLYKEAFPMLNAGSRPKLSKSALRAEVAFVRDGTCD</sequence>
<keyword evidence="2" id="KW-1185">Reference proteome</keyword>
<protein>
    <submittedName>
        <fullName evidence="1">Uncharacterized protein</fullName>
    </submittedName>
</protein>
<name>A0A6A6SZ29_9PLEO</name>
<organism evidence="1 2">
    <name type="scientific">Lophiostoma macrostomum CBS 122681</name>
    <dbReference type="NCBI Taxonomy" id="1314788"/>
    <lineage>
        <taxon>Eukaryota</taxon>
        <taxon>Fungi</taxon>
        <taxon>Dikarya</taxon>
        <taxon>Ascomycota</taxon>
        <taxon>Pezizomycotina</taxon>
        <taxon>Dothideomycetes</taxon>
        <taxon>Pleosporomycetidae</taxon>
        <taxon>Pleosporales</taxon>
        <taxon>Lophiostomataceae</taxon>
        <taxon>Lophiostoma</taxon>
    </lineage>
</organism>
<evidence type="ECO:0000313" key="1">
    <source>
        <dbReference type="EMBL" id="KAF2652800.1"/>
    </source>
</evidence>
<evidence type="ECO:0000313" key="2">
    <source>
        <dbReference type="Proteomes" id="UP000799324"/>
    </source>
</evidence>
<dbReference type="AlphaFoldDB" id="A0A6A6SZ29"/>
<proteinExistence type="predicted"/>